<evidence type="ECO:0000313" key="2">
    <source>
        <dbReference type="Proteomes" id="UP001595844"/>
    </source>
</evidence>
<organism evidence="1 2">
    <name type="scientific">Nocardia halotolerans</name>
    <dbReference type="NCBI Taxonomy" id="1755878"/>
    <lineage>
        <taxon>Bacteria</taxon>
        <taxon>Bacillati</taxon>
        <taxon>Actinomycetota</taxon>
        <taxon>Actinomycetes</taxon>
        <taxon>Mycobacteriales</taxon>
        <taxon>Nocardiaceae</taxon>
        <taxon>Nocardia</taxon>
    </lineage>
</organism>
<keyword evidence="2" id="KW-1185">Reference proteome</keyword>
<dbReference type="Proteomes" id="UP001595844">
    <property type="component" value="Unassembled WGS sequence"/>
</dbReference>
<dbReference type="RefSeq" id="WP_378555892.1">
    <property type="nucleotide sequence ID" value="NZ_JBHSDL010000005.1"/>
</dbReference>
<gene>
    <name evidence="1" type="ORF">ACFO5K_04125</name>
</gene>
<reference evidence="2" key="1">
    <citation type="journal article" date="2019" name="Int. J. Syst. Evol. Microbiol.">
        <title>The Global Catalogue of Microorganisms (GCM) 10K type strain sequencing project: providing services to taxonomists for standard genome sequencing and annotation.</title>
        <authorList>
            <consortium name="The Broad Institute Genomics Platform"/>
            <consortium name="The Broad Institute Genome Sequencing Center for Infectious Disease"/>
            <person name="Wu L."/>
            <person name="Ma J."/>
        </authorList>
    </citation>
    <scope>NUCLEOTIDE SEQUENCE [LARGE SCALE GENOMIC DNA]</scope>
    <source>
        <strain evidence="2">IBRC-M 10490</strain>
    </source>
</reference>
<comment type="caution">
    <text evidence="1">The sequence shown here is derived from an EMBL/GenBank/DDBJ whole genome shotgun (WGS) entry which is preliminary data.</text>
</comment>
<evidence type="ECO:0000313" key="1">
    <source>
        <dbReference type="EMBL" id="MFC4373280.1"/>
    </source>
</evidence>
<name>A0ABV8VEW5_9NOCA</name>
<proteinExistence type="predicted"/>
<sequence length="122" mass="13891">MRIVSKAELQTMPKGTPFAEYQPDGAWPDGFDIFVGDCGYIDDFYYRSINSPEHGGTHELIERRRDMAATGATYPVDTAVDREAYYDPDTRYVVWEPDDVARIIHLLQGGDDQKDDEVSHDD</sequence>
<dbReference type="EMBL" id="JBHSDL010000005">
    <property type="protein sequence ID" value="MFC4373280.1"/>
    <property type="molecule type" value="Genomic_DNA"/>
</dbReference>
<protein>
    <submittedName>
        <fullName evidence="1">Uncharacterized protein</fullName>
    </submittedName>
</protein>
<accession>A0ABV8VEW5</accession>